<dbReference type="Pfam" id="PF13715">
    <property type="entry name" value="CarbopepD_reg_2"/>
    <property type="match status" value="1"/>
</dbReference>
<protein>
    <submittedName>
        <fullName evidence="9">TonB-linked SusC/RagA family outer membrane protein</fullName>
    </submittedName>
</protein>
<comment type="caution">
    <text evidence="9">The sequence shown here is derived from an EMBL/GenBank/DDBJ whole genome shotgun (WGS) entry which is preliminary data.</text>
</comment>
<dbReference type="InterPro" id="IPR023997">
    <property type="entry name" value="TonB-dep_OMP_SusC/RagA_CS"/>
</dbReference>
<feature type="domain" description="TonB-dependent receptor plug" evidence="8">
    <location>
        <begin position="215"/>
        <end position="314"/>
    </location>
</feature>
<dbReference type="InterPro" id="IPR012910">
    <property type="entry name" value="Plug_dom"/>
</dbReference>
<dbReference type="Gene3D" id="2.170.130.10">
    <property type="entry name" value="TonB-dependent receptor, plug domain"/>
    <property type="match status" value="1"/>
</dbReference>
<dbReference type="InterPro" id="IPR039426">
    <property type="entry name" value="TonB-dep_rcpt-like"/>
</dbReference>
<dbReference type="SUPFAM" id="SSF56935">
    <property type="entry name" value="Porins"/>
    <property type="match status" value="1"/>
</dbReference>
<organism evidence="9 10">
    <name type="scientific">Pedobacter metabolipauper</name>
    <dbReference type="NCBI Taxonomy" id="425513"/>
    <lineage>
        <taxon>Bacteria</taxon>
        <taxon>Pseudomonadati</taxon>
        <taxon>Bacteroidota</taxon>
        <taxon>Sphingobacteriia</taxon>
        <taxon>Sphingobacteriales</taxon>
        <taxon>Sphingobacteriaceae</taxon>
        <taxon>Pedobacter</taxon>
    </lineage>
</organism>
<comment type="subcellular location">
    <subcellularLocation>
        <location evidence="1 7">Cell outer membrane</location>
        <topology evidence="1 7">Multi-pass membrane protein</topology>
    </subcellularLocation>
</comment>
<name>A0A4R6SQN9_9SPHI</name>
<dbReference type="SUPFAM" id="SSF49464">
    <property type="entry name" value="Carboxypeptidase regulatory domain-like"/>
    <property type="match status" value="1"/>
</dbReference>
<evidence type="ECO:0000256" key="1">
    <source>
        <dbReference type="ARBA" id="ARBA00004571"/>
    </source>
</evidence>
<dbReference type="Gene3D" id="2.40.170.20">
    <property type="entry name" value="TonB-dependent receptor, beta-barrel domain"/>
    <property type="match status" value="1"/>
</dbReference>
<dbReference type="InterPro" id="IPR008969">
    <property type="entry name" value="CarboxyPept-like_regulatory"/>
</dbReference>
<evidence type="ECO:0000256" key="4">
    <source>
        <dbReference type="ARBA" id="ARBA00022692"/>
    </source>
</evidence>
<evidence type="ECO:0000256" key="5">
    <source>
        <dbReference type="ARBA" id="ARBA00023136"/>
    </source>
</evidence>
<sequence>MSFKTPFLSFKTFLIMKLTAVFLLVTCLQLSAKVYSQNISLSGKNISFEQVLSSIEKQSGYYLFYKYNEIRNAKPVNIDFKNVTVVQALEQSFKDQPFDFVIDNKTIIITKKGSKKEISRVVFVDIKGKVTDEKGEPMVGATVKVKGRDLGAVTDSKGEFSISNIDDSAILIISYLGFVSQEVPASSKSGFTIILKEEQHNLDQIVVIGYGAVKKQDLSAAVSTVPDMQQIKNRPVLSVQSMIQGKVPGVTAVSNGGHPNSAPSLTIRGMGSRSGESVLYVVDGVPNAPYNPADVESITILKDAASAAIYGAFAGSSGVVLITTKQAAAGKTYIEYSGFTGTKTAWKLPKALTAEEEARVSNLAYTNAGLNPLDGWDAAKNPYAQVNRTDWVDEIFRTGIIQRHNVSINGGTEDFKTLLQGRYEREEGTLLNTYNENLSLRFNTSYTFNKHLKISQNLFWNNNDNRGTTTSGGYSGTILSAIYMPSSATPYYADGTFGGVGPRDSQYLGIHGDAINPVATLLRNKPFNKSSDLQSATELNVTDIVKGLSFLSRFSYRQNSNLYKNFEPLRTEPGKPVSQNYLSYSTGRGYQWIWENTLNYSRQFNGHSIGAMASMTSQEEGARGFSARAQGFVNEEEWAQFFQNAAVFSADRPGDSDWKDRNNSYVARLSYSYSDRYFLTGSYRYDIAGRLPEGNRAKGLPGVTAAWKLSSEPFFKVEGIDLLKFRASWGKIGNLGSIGRYYGYSTLSGNNTYQIGDGAPQSQTLYIDSRKNLDLSWETSRQTDIGVDISILKSRLNVTADYFDKLTYDLIKQQDSEWPNTYGLGRPFINQGEISNKGLEFSASWKDKAGDFTYEFGGNFATLKNRIQIIDNNPLSYWGDGDSWRGVLSPYRSTVGQPLYSYWLIRTAGIFQSDAEATAYAKDGKAIQPNAKAGDLKFVDLNNDGLIDDKDREYRGSAFPKITYGFTTNLNYKNFDFSLFLQGVAGVKLFHAFKESTLNGAEQGYNRWNKILDAWSPENPGGTIPRIRANDPNKNFQQPSDFFLENGDYLRIKNVLLGYTFKKMPWNTNLRIFFSGDNLLTVTKYSGMDPEVGGIGFDGGQFPVSRTYSLGLNLKF</sequence>
<gene>
    <name evidence="9" type="ORF">ATK78_4125</name>
</gene>
<evidence type="ECO:0000256" key="3">
    <source>
        <dbReference type="ARBA" id="ARBA00022452"/>
    </source>
</evidence>
<keyword evidence="6 7" id="KW-0998">Cell outer membrane</keyword>
<dbReference type="EMBL" id="SNYC01000007">
    <property type="protein sequence ID" value="TDQ07109.1"/>
    <property type="molecule type" value="Genomic_DNA"/>
</dbReference>
<dbReference type="InterPro" id="IPR037066">
    <property type="entry name" value="Plug_dom_sf"/>
</dbReference>
<keyword evidence="3 7" id="KW-1134">Transmembrane beta strand</keyword>
<reference evidence="9 10" key="1">
    <citation type="submission" date="2019-03" db="EMBL/GenBank/DDBJ databases">
        <title>Genomic Encyclopedia of Archaeal and Bacterial Type Strains, Phase II (KMG-II): from individual species to whole genera.</title>
        <authorList>
            <person name="Goeker M."/>
        </authorList>
    </citation>
    <scope>NUCLEOTIDE SEQUENCE [LARGE SCALE GENOMIC DNA]</scope>
    <source>
        <strain evidence="9 10">DSM 19035</strain>
    </source>
</reference>
<keyword evidence="10" id="KW-1185">Reference proteome</keyword>
<dbReference type="Gene3D" id="2.60.40.1120">
    <property type="entry name" value="Carboxypeptidase-like, regulatory domain"/>
    <property type="match status" value="1"/>
</dbReference>
<dbReference type="GO" id="GO:0009279">
    <property type="term" value="C:cell outer membrane"/>
    <property type="evidence" value="ECO:0007669"/>
    <property type="project" value="UniProtKB-SubCell"/>
</dbReference>
<keyword evidence="2 7" id="KW-0813">Transport</keyword>
<evidence type="ECO:0000313" key="9">
    <source>
        <dbReference type="EMBL" id="TDQ07109.1"/>
    </source>
</evidence>
<dbReference type="Pfam" id="PF07715">
    <property type="entry name" value="Plug"/>
    <property type="match status" value="1"/>
</dbReference>
<keyword evidence="4 7" id="KW-0812">Transmembrane</keyword>
<dbReference type="AlphaFoldDB" id="A0A4R6SQN9"/>
<evidence type="ECO:0000313" key="10">
    <source>
        <dbReference type="Proteomes" id="UP000295620"/>
    </source>
</evidence>
<comment type="similarity">
    <text evidence="7">Belongs to the TonB-dependent receptor family.</text>
</comment>
<dbReference type="InterPro" id="IPR036942">
    <property type="entry name" value="Beta-barrel_TonB_sf"/>
</dbReference>
<dbReference type="NCBIfam" id="TIGR04056">
    <property type="entry name" value="OMP_RagA_SusC"/>
    <property type="match status" value="1"/>
</dbReference>
<evidence type="ECO:0000256" key="2">
    <source>
        <dbReference type="ARBA" id="ARBA00022448"/>
    </source>
</evidence>
<evidence type="ECO:0000256" key="7">
    <source>
        <dbReference type="PROSITE-ProRule" id="PRU01360"/>
    </source>
</evidence>
<accession>A0A4R6SQN9</accession>
<dbReference type="InterPro" id="IPR023996">
    <property type="entry name" value="TonB-dep_OMP_SusC/RagA"/>
</dbReference>
<evidence type="ECO:0000259" key="8">
    <source>
        <dbReference type="Pfam" id="PF07715"/>
    </source>
</evidence>
<keyword evidence="5 7" id="KW-0472">Membrane</keyword>
<dbReference type="Proteomes" id="UP000295620">
    <property type="component" value="Unassembled WGS sequence"/>
</dbReference>
<dbReference type="NCBIfam" id="TIGR04057">
    <property type="entry name" value="SusC_RagA_signa"/>
    <property type="match status" value="1"/>
</dbReference>
<dbReference type="PROSITE" id="PS52016">
    <property type="entry name" value="TONB_DEPENDENT_REC_3"/>
    <property type="match status" value="1"/>
</dbReference>
<proteinExistence type="inferred from homology"/>
<evidence type="ECO:0000256" key="6">
    <source>
        <dbReference type="ARBA" id="ARBA00023237"/>
    </source>
</evidence>